<evidence type="ECO:0000256" key="4">
    <source>
        <dbReference type="ARBA" id="ARBA00022927"/>
    </source>
</evidence>
<dbReference type="STRING" id="1764295.A0A5B8MTS0"/>
<evidence type="ECO:0000256" key="1">
    <source>
        <dbReference type="ARBA" id="ARBA00022448"/>
    </source>
</evidence>
<evidence type="ECO:0000313" key="11">
    <source>
        <dbReference type="Proteomes" id="UP000316726"/>
    </source>
</evidence>
<keyword evidence="7 8" id="KW-1015">Disulfide bond</keyword>
<dbReference type="SUPFAM" id="SSF144122">
    <property type="entry name" value="Tim10-like"/>
    <property type="match status" value="1"/>
</dbReference>
<name>A0A5B8MTS0_9CHLO</name>
<keyword evidence="8" id="KW-0472">Membrane</keyword>
<dbReference type="OrthoDB" id="1551503at2759"/>
<comment type="similarity">
    <text evidence="8">Belongs to the small Tim family.</text>
</comment>
<gene>
    <name evidence="10" type="ORF">A3770_11p62340</name>
</gene>
<accession>A0A5B8MTS0</accession>
<comment type="function">
    <text evidence="8">Mitochondrial intermembrane chaperone that participates in the import and insertion of some multi-pass transmembrane proteins into the mitochondrial inner membrane. Also required for the transfer of beta-barrel precursors from the TOM complex to the sorting and assembly machinery (SAM complex) of the outer membrane. Acts as a chaperone-like protein that protects the hydrophobic precursors from aggregation and guide them through the mitochondrial intermembrane space.</text>
</comment>
<evidence type="ECO:0000256" key="5">
    <source>
        <dbReference type="ARBA" id="ARBA00023010"/>
    </source>
</evidence>
<dbReference type="EMBL" id="CP031044">
    <property type="protein sequence ID" value="QDZ23716.1"/>
    <property type="molecule type" value="Genomic_DNA"/>
</dbReference>
<sequence>MNPADLEGLPEEDKQKMVAMIDNMQMKDSLRMYNRLVEKCFNNCVSSFRRKNLDSEEERCVTKCCEKFLKHSARVSVRFAELNAGAEAMMQQQVLQQQQQR</sequence>
<evidence type="ECO:0000256" key="3">
    <source>
        <dbReference type="ARBA" id="ARBA00022833"/>
    </source>
</evidence>
<keyword evidence="11" id="KW-1185">Reference proteome</keyword>
<protein>
    <recommendedName>
        <fullName evidence="8">Mitochondrial import inner membrane translocase subunit</fullName>
    </recommendedName>
</protein>
<dbReference type="Gene3D" id="1.10.287.810">
    <property type="entry name" value="Mitochondrial import inner membrane translocase subunit tim13 like domains"/>
    <property type="match status" value="1"/>
</dbReference>
<evidence type="ECO:0000256" key="7">
    <source>
        <dbReference type="ARBA" id="ARBA00023157"/>
    </source>
</evidence>
<dbReference type="GO" id="GO:0046872">
    <property type="term" value="F:metal ion binding"/>
    <property type="evidence" value="ECO:0007669"/>
    <property type="project" value="UniProtKB-KW"/>
</dbReference>
<feature type="domain" description="Tim10-like" evidence="9">
    <location>
        <begin position="21"/>
        <end position="81"/>
    </location>
</feature>
<comment type="domain">
    <text evidence="8">The twin CX3C motif contains 4 conserved Cys residues that form 2 disulfide bonds in the mitochondrial intermembrane space.</text>
</comment>
<dbReference type="InterPro" id="IPR035427">
    <property type="entry name" value="Tim10-like_dom_sf"/>
</dbReference>
<keyword evidence="3" id="KW-0862">Zinc</keyword>
<dbReference type="Pfam" id="PF02953">
    <property type="entry name" value="zf-Tim10_DDP"/>
    <property type="match status" value="1"/>
</dbReference>
<dbReference type="Proteomes" id="UP000316726">
    <property type="component" value="Chromosome 11"/>
</dbReference>
<dbReference type="PANTHER" id="PTHR13172">
    <property type="entry name" value="MITOCHONDRIAL IMPORT INNER MEMBRANE TRANSLOCASE SUBUNIT TIM9B"/>
    <property type="match status" value="1"/>
</dbReference>
<evidence type="ECO:0000256" key="2">
    <source>
        <dbReference type="ARBA" id="ARBA00022723"/>
    </source>
</evidence>
<keyword evidence="5 8" id="KW-0811">Translocation</keyword>
<proteinExistence type="inferred from homology"/>
<keyword evidence="6 8" id="KW-0496">Mitochondrion</keyword>
<dbReference type="GO" id="GO:0005743">
    <property type="term" value="C:mitochondrial inner membrane"/>
    <property type="evidence" value="ECO:0007669"/>
    <property type="project" value="UniProtKB-SubCell"/>
</dbReference>
<evidence type="ECO:0000259" key="9">
    <source>
        <dbReference type="Pfam" id="PF02953"/>
    </source>
</evidence>
<evidence type="ECO:0000313" key="10">
    <source>
        <dbReference type="EMBL" id="QDZ23716.1"/>
    </source>
</evidence>
<keyword evidence="8" id="KW-0999">Mitochondrion inner membrane</keyword>
<comment type="subcellular location">
    <subcellularLocation>
        <location evidence="8">Mitochondrion inner membrane</location>
        <topology evidence="8">Peripheral membrane protein</topology>
        <orientation evidence="8">Intermembrane side</orientation>
    </subcellularLocation>
</comment>
<organism evidence="10 11">
    <name type="scientific">Chloropicon primus</name>
    <dbReference type="NCBI Taxonomy" id="1764295"/>
    <lineage>
        <taxon>Eukaryota</taxon>
        <taxon>Viridiplantae</taxon>
        <taxon>Chlorophyta</taxon>
        <taxon>Chloropicophyceae</taxon>
        <taxon>Chloropicales</taxon>
        <taxon>Chloropicaceae</taxon>
        <taxon>Chloropicon</taxon>
    </lineage>
</organism>
<comment type="subunit">
    <text evidence="8">Heterohexamer.</text>
</comment>
<keyword evidence="2" id="KW-0479">Metal-binding</keyword>
<dbReference type="AlphaFoldDB" id="A0A5B8MTS0"/>
<evidence type="ECO:0000256" key="6">
    <source>
        <dbReference type="ARBA" id="ARBA00023128"/>
    </source>
</evidence>
<reference evidence="10 11" key="1">
    <citation type="submission" date="2018-07" db="EMBL/GenBank/DDBJ databases">
        <title>The complete nuclear genome of the prasinophyte Chloropicon primus (CCMP1205).</title>
        <authorList>
            <person name="Pombert J.-F."/>
            <person name="Otis C."/>
            <person name="Turmel M."/>
            <person name="Lemieux C."/>
        </authorList>
    </citation>
    <scope>NUCLEOTIDE SEQUENCE [LARGE SCALE GENOMIC DNA]</scope>
    <source>
        <strain evidence="10 11">CCMP1205</strain>
    </source>
</reference>
<keyword evidence="1 8" id="KW-0813">Transport</keyword>
<keyword evidence="4 8" id="KW-0653">Protein transport</keyword>
<dbReference type="InterPro" id="IPR050673">
    <property type="entry name" value="Mito_inner_translocase_sub"/>
</dbReference>
<dbReference type="InterPro" id="IPR004217">
    <property type="entry name" value="Tim10-like"/>
</dbReference>
<keyword evidence="8" id="KW-0143">Chaperone</keyword>
<dbReference type="GO" id="GO:0015031">
    <property type="term" value="P:protein transport"/>
    <property type="evidence" value="ECO:0007669"/>
    <property type="project" value="UniProtKB-KW"/>
</dbReference>
<evidence type="ECO:0000256" key="8">
    <source>
        <dbReference type="RuleBase" id="RU367043"/>
    </source>
</evidence>